<dbReference type="Proteomes" id="UP000646211">
    <property type="component" value="Unassembled WGS sequence"/>
</dbReference>
<evidence type="ECO:0000313" key="1">
    <source>
        <dbReference type="EMBL" id="MBF2707428.1"/>
    </source>
</evidence>
<reference evidence="1" key="1">
    <citation type="submission" date="2020-11" db="EMBL/GenBank/DDBJ databases">
        <title>Genome of Flavobacterium soyangense.</title>
        <authorList>
            <person name="Liu Q."/>
            <person name="Xin Y.-H."/>
        </authorList>
    </citation>
    <scope>NUCLEOTIDE SEQUENCE</scope>
    <source>
        <strain evidence="1">CGMCC 1.13493</strain>
    </source>
</reference>
<protein>
    <submittedName>
        <fullName evidence="1">Uncharacterized protein</fullName>
    </submittedName>
</protein>
<dbReference type="RefSeq" id="WP_194310695.1">
    <property type="nucleotide sequence ID" value="NZ_JADHEC010000003.1"/>
</dbReference>
<organism evidence="1 2">
    <name type="scientific">Flavobacterium soyangense</name>
    <dbReference type="NCBI Taxonomy" id="2023265"/>
    <lineage>
        <taxon>Bacteria</taxon>
        <taxon>Pseudomonadati</taxon>
        <taxon>Bacteroidota</taxon>
        <taxon>Flavobacteriia</taxon>
        <taxon>Flavobacteriales</taxon>
        <taxon>Flavobacteriaceae</taxon>
        <taxon>Flavobacterium</taxon>
    </lineage>
</organism>
<evidence type="ECO:0000313" key="2">
    <source>
        <dbReference type="Proteomes" id="UP000646211"/>
    </source>
</evidence>
<sequence length="327" mass="39116">MPKYDRIKLELTDLSPKSASMVFEFLHILLEEHLLDLNYFKDSISNYSIREQYFIFKYAKSYFGYNSNSYLYDWLKKQGIDNQTNDENKILDLINTNSSNILNYIENNEKTTERRFKFYKKNESNYLIGGEIRYKIPLRSLTTKVQLDENPEFLEKLKLIDKKKNDEFKIENYLVEKASDYFLEFKSEVFRLLTGLFDKNQVKELFYNSFSTGNNTNPICLNIEFKNSAELYNAFFEIYELYNSEKNSSLRSKQIIEHKKQTKEIKKVRKGFKTKPSNKKITKLDIMKVMYNSFPQIRDSYKDFVARNPSTDLDKYLLTKSRNIRKS</sequence>
<gene>
    <name evidence="1" type="ORF">IR213_02295</name>
</gene>
<comment type="caution">
    <text evidence="1">The sequence shown here is derived from an EMBL/GenBank/DDBJ whole genome shotgun (WGS) entry which is preliminary data.</text>
</comment>
<dbReference type="EMBL" id="JADHEC010000003">
    <property type="protein sequence ID" value="MBF2707428.1"/>
    <property type="molecule type" value="Genomic_DNA"/>
</dbReference>
<proteinExistence type="predicted"/>
<name>A0A930U5U6_9FLAO</name>
<keyword evidence="2" id="KW-1185">Reference proteome</keyword>
<accession>A0A930U5U6</accession>
<dbReference type="AlphaFoldDB" id="A0A930U5U6"/>